<dbReference type="AlphaFoldDB" id="A0A494VT04"/>
<sequence length="71" mass="8521">MFIIDQNGKEIEVTDLRLAIMQADDYRHYQLRGSAHKDYNRRQQAYWEDIYVKLMILAEHAIPADNQPNER</sequence>
<dbReference type="Proteomes" id="UP000270046">
    <property type="component" value="Chromosome"/>
</dbReference>
<organism evidence="1 2">
    <name type="scientific">Mucilaginibacter celer</name>
    <dbReference type="NCBI Taxonomy" id="2305508"/>
    <lineage>
        <taxon>Bacteria</taxon>
        <taxon>Pseudomonadati</taxon>
        <taxon>Bacteroidota</taxon>
        <taxon>Sphingobacteriia</taxon>
        <taxon>Sphingobacteriales</taxon>
        <taxon>Sphingobacteriaceae</taxon>
        <taxon>Mucilaginibacter</taxon>
    </lineage>
</organism>
<protein>
    <submittedName>
        <fullName evidence="1">Uncharacterized protein</fullName>
    </submittedName>
</protein>
<keyword evidence="2" id="KW-1185">Reference proteome</keyword>
<proteinExistence type="predicted"/>
<evidence type="ECO:0000313" key="2">
    <source>
        <dbReference type="Proteomes" id="UP000270046"/>
    </source>
</evidence>
<dbReference type="EMBL" id="CP032869">
    <property type="protein sequence ID" value="AYL96550.1"/>
    <property type="molecule type" value="Genomic_DNA"/>
</dbReference>
<dbReference type="OrthoDB" id="798594at2"/>
<dbReference type="KEGG" id="muh:HYN43_015125"/>
<accession>A0A494VT04</accession>
<reference evidence="1 2" key="1">
    <citation type="submission" date="2018-10" db="EMBL/GenBank/DDBJ databases">
        <title>Genome sequencing of Mucilaginibacter sp. HYN0043.</title>
        <authorList>
            <person name="Kim M."/>
            <person name="Yi H."/>
        </authorList>
    </citation>
    <scope>NUCLEOTIDE SEQUENCE [LARGE SCALE GENOMIC DNA]</scope>
    <source>
        <strain evidence="1 2">HYN0043</strain>
    </source>
</reference>
<gene>
    <name evidence="1" type="ORF">HYN43_015125</name>
</gene>
<name>A0A494VT04_9SPHI</name>
<dbReference type="RefSeq" id="WP_119410147.1">
    <property type="nucleotide sequence ID" value="NZ_CP032869.1"/>
</dbReference>
<evidence type="ECO:0000313" key="1">
    <source>
        <dbReference type="EMBL" id="AYL96550.1"/>
    </source>
</evidence>